<dbReference type="InterPro" id="IPR012677">
    <property type="entry name" value="Nucleotide-bd_a/b_plait_sf"/>
</dbReference>
<evidence type="ECO:0000313" key="3">
    <source>
        <dbReference type="Proteomes" id="UP000800093"/>
    </source>
</evidence>
<organism evidence="2 3">
    <name type="scientific">Lojkania enalia</name>
    <dbReference type="NCBI Taxonomy" id="147567"/>
    <lineage>
        <taxon>Eukaryota</taxon>
        <taxon>Fungi</taxon>
        <taxon>Dikarya</taxon>
        <taxon>Ascomycota</taxon>
        <taxon>Pezizomycotina</taxon>
        <taxon>Dothideomycetes</taxon>
        <taxon>Pleosporomycetidae</taxon>
        <taxon>Pleosporales</taxon>
        <taxon>Pleosporales incertae sedis</taxon>
        <taxon>Lojkania</taxon>
    </lineage>
</organism>
<feature type="compositionally biased region" description="Basic and acidic residues" evidence="1">
    <location>
        <begin position="25"/>
        <end position="42"/>
    </location>
</feature>
<accession>A0A9P4K6W9</accession>
<feature type="compositionally biased region" description="Low complexity" evidence="1">
    <location>
        <begin position="250"/>
        <end position="263"/>
    </location>
</feature>
<protein>
    <submittedName>
        <fullName evidence="2">Uncharacterized protein</fullName>
    </submittedName>
</protein>
<feature type="region of interest" description="Disordered" evidence="1">
    <location>
        <begin position="243"/>
        <end position="340"/>
    </location>
</feature>
<feature type="compositionally biased region" description="Low complexity" evidence="1">
    <location>
        <begin position="323"/>
        <end position="334"/>
    </location>
</feature>
<keyword evidence="3" id="KW-1185">Reference proteome</keyword>
<dbReference type="EMBL" id="ML986641">
    <property type="protein sequence ID" value="KAF2262397.1"/>
    <property type="molecule type" value="Genomic_DNA"/>
</dbReference>
<dbReference type="AlphaFoldDB" id="A0A9P4K6W9"/>
<name>A0A9P4K6W9_9PLEO</name>
<evidence type="ECO:0000256" key="1">
    <source>
        <dbReference type="SAM" id="MobiDB-lite"/>
    </source>
</evidence>
<feature type="compositionally biased region" description="Basic and acidic residues" evidence="1">
    <location>
        <begin position="7"/>
        <end position="17"/>
    </location>
</feature>
<reference evidence="3" key="1">
    <citation type="journal article" date="2020" name="Stud. Mycol.">
        <title>101 Dothideomycetes genomes: A test case for predicting lifestyles and emergence of pathogens.</title>
        <authorList>
            <person name="Haridas S."/>
            <person name="Albert R."/>
            <person name="Binder M."/>
            <person name="Bloem J."/>
            <person name="LaButti K."/>
            <person name="Salamov A."/>
            <person name="Andreopoulos B."/>
            <person name="Baker S."/>
            <person name="Barry K."/>
            <person name="Bills G."/>
            <person name="Bluhm B."/>
            <person name="Cannon C."/>
            <person name="Castanera R."/>
            <person name="Culley D."/>
            <person name="Daum C."/>
            <person name="Ezra D."/>
            <person name="Gonzalez J."/>
            <person name="Henrissat B."/>
            <person name="Kuo A."/>
            <person name="Liang C."/>
            <person name="Lipzen A."/>
            <person name="Lutzoni F."/>
            <person name="Magnuson J."/>
            <person name="Mondo S."/>
            <person name="Nolan M."/>
            <person name="Ohm R."/>
            <person name="Pangilinan J."/>
            <person name="Park H.-J."/>
            <person name="Ramirez L."/>
            <person name="Alfaro M."/>
            <person name="Sun H."/>
            <person name="Tritt A."/>
            <person name="Yoshinaga Y."/>
            <person name="Zwiers L.-H."/>
            <person name="Turgeon B."/>
            <person name="Goodwin S."/>
            <person name="Spatafora J."/>
            <person name="Crous P."/>
            <person name="Grigoriev I."/>
        </authorList>
    </citation>
    <scope>NUCLEOTIDE SEQUENCE [LARGE SCALE GENOMIC DNA]</scope>
    <source>
        <strain evidence="3">CBS 304.66</strain>
    </source>
</reference>
<proteinExistence type="predicted"/>
<feature type="compositionally biased region" description="Low complexity" evidence="1">
    <location>
        <begin position="275"/>
        <end position="290"/>
    </location>
</feature>
<comment type="caution">
    <text evidence="2">The sequence shown here is derived from an EMBL/GenBank/DDBJ whole genome shotgun (WGS) entry which is preliminary data.</text>
</comment>
<dbReference type="Gene3D" id="3.30.70.330">
    <property type="match status" value="1"/>
</dbReference>
<dbReference type="OrthoDB" id="8033832at2759"/>
<evidence type="ECO:0000313" key="2">
    <source>
        <dbReference type="EMBL" id="KAF2262397.1"/>
    </source>
</evidence>
<feature type="compositionally biased region" description="Pro residues" evidence="1">
    <location>
        <begin position="294"/>
        <end position="304"/>
    </location>
</feature>
<dbReference type="Proteomes" id="UP000800093">
    <property type="component" value="Unassembled WGS sequence"/>
</dbReference>
<gene>
    <name evidence="2" type="ORF">CC78DRAFT_534888</name>
</gene>
<feature type="region of interest" description="Disordered" evidence="1">
    <location>
        <begin position="1"/>
        <end position="64"/>
    </location>
</feature>
<sequence length="432" mass="47203">MQVHAVPDSERAFDSMGRKLPWGYDRADSDYAQRRIPEEKGPFGKARKRGTSRSKTATPARKEDQAKLDNIRVMDDIFNRHKAQEERKESMRRKATGAATLPISASAPNLIDGGSLGASFQAGASTNATLKEPTEVILYGYGSEVQWAAIDYYEKVSGGIIFEEYDRQPPTAKFNLTLSAQKASYYRSLSRTALRKINEYVGGEHWIKVTFDSPEAAERACHYSPHILQGYTVFAERYRGTGPNTDRAIPAQAGAATSQTASPNTVSSTTLPFGASQSSATISSATATGSHPASMPPRLAPEPVLPSAFPFDSPEPAIAPSHQQPAAQTTSSQQREPGRPSLRIRGAKHAILLPPEKAFLPAAPRWQQTFGSLPIIGWIVGTGHGFIGDQVPRKEDGTFDSVNASAYWRFWHSIDSCFGTDYCGLRDAEYDE</sequence>